<dbReference type="AlphaFoldDB" id="A0A0F4GN35"/>
<proteinExistence type="predicted"/>
<gene>
    <name evidence="1" type="ORF">TI39_contig477g00008</name>
</gene>
<dbReference type="STRING" id="1047168.A0A0F4GN35"/>
<dbReference type="EMBL" id="LAFY01000469">
    <property type="protein sequence ID" value="KJX97600.1"/>
    <property type="molecule type" value="Genomic_DNA"/>
</dbReference>
<evidence type="ECO:0000313" key="1">
    <source>
        <dbReference type="EMBL" id="KJX97600.1"/>
    </source>
</evidence>
<comment type="caution">
    <text evidence="1">The sequence shown here is derived from an EMBL/GenBank/DDBJ whole genome shotgun (WGS) entry which is preliminary data.</text>
</comment>
<accession>A0A0F4GN35</accession>
<organism evidence="1 2">
    <name type="scientific">Zymoseptoria brevis</name>
    <dbReference type="NCBI Taxonomy" id="1047168"/>
    <lineage>
        <taxon>Eukaryota</taxon>
        <taxon>Fungi</taxon>
        <taxon>Dikarya</taxon>
        <taxon>Ascomycota</taxon>
        <taxon>Pezizomycotina</taxon>
        <taxon>Dothideomycetes</taxon>
        <taxon>Dothideomycetidae</taxon>
        <taxon>Mycosphaerellales</taxon>
        <taxon>Mycosphaerellaceae</taxon>
        <taxon>Zymoseptoria</taxon>
    </lineage>
</organism>
<reference evidence="1 2" key="1">
    <citation type="submission" date="2015-03" db="EMBL/GenBank/DDBJ databases">
        <title>RNA-seq based gene annotation and comparative genomics of four Zymoseptoria species reveal species-specific pathogenicity related genes and transposable element activity.</title>
        <authorList>
            <person name="Grandaubert J."/>
            <person name="Bhattacharyya A."/>
            <person name="Stukenbrock E.H."/>
        </authorList>
    </citation>
    <scope>NUCLEOTIDE SEQUENCE [LARGE SCALE GENOMIC DNA]</scope>
    <source>
        <strain evidence="1 2">Zb18110</strain>
    </source>
</reference>
<keyword evidence="2" id="KW-1185">Reference proteome</keyword>
<evidence type="ECO:0000313" key="2">
    <source>
        <dbReference type="Proteomes" id="UP000033647"/>
    </source>
</evidence>
<name>A0A0F4GN35_9PEZI</name>
<protein>
    <submittedName>
        <fullName evidence="1">Uncharacterized protein</fullName>
    </submittedName>
</protein>
<dbReference type="Proteomes" id="UP000033647">
    <property type="component" value="Unassembled WGS sequence"/>
</dbReference>
<sequence length="145" mass="16058">MPSYRLTEKQLTSIMNNHLHTTTTAQFYWPWMTLDTIDLDVKCTTGPPPGSQNPPNPLALRVHVADTNSHLSQVHGALLSEVAAAPFHRLTLQTRVRDETVYRKTFTGLHAVGILSSILRTADRNLACFVGRALEAEGMLRPGRG</sequence>